<dbReference type="AlphaFoldDB" id="A0AAW9ZFJ7"/>
<name>A0AAW9ZFJ7_LIMRT</name>
<dbReference type="EMBL" id="JABAFN010000001">
    <property type="protein sequence ID" value="NME21209.1"/>
    <property type="molecule type" value="Genomic_DNA"/>
</dbReference>
<gene>
    <name evidence="1" type="ORF">HF865_00480</name>
</gene>
<dbReference type="RefSeq" id="WP_170090524.1">
    <property type="nucleotide sequence ID" value="NZ_JABAFN010000001.1"/>
</dbReference>
<evidence type="ECO:0000313" key="2">
    <source>
        <dbReference type="Proteomes" id="UP000587270"/>
    </source>
</evidence>
<accession>A0AAW9ZFJ7</accession>
<comment type="caution">
    <text evidence="1">The sequence shown here is derived from an EMBL/GenBank/DDBJ whole genome shotgun (WGS) entry which is preliminary data.</text>
</comment>
<protein>
    <submittedName>
        <fullName evidence="1">Uncharacterized protein</fullName>
    </submittedName>
</protein>
<reference evidence="1 2" key="1">
    <citation type="submission" date="2020-04" db="EMBL/GenBank/DDBJ databases">
        <authorList>
            <person name="Hitch T.C.A."/>
            <person name="Wylensek D."/>
            <person name="Clavel T."/>
        </authorList>
    </citation>
    <scope>NUCLEOTIDE SEQUENCE [LARGE SCALE GENOMIC DNA]</scope>
    <source>
        <strain evidence="1 2">WCA-386-APC-4I</strain>
    </source>
</reference>
<evidence type="ECO:0000313" key="1">
    <source>
        <dbReference type="EMBL" id="NME21209.1"/>
    </source>
</evidence>
<sequence length="204" mass="23649">MMFIEDVDITQKSVEQFFDEVDIDALIDSIALSENGTKKLMEEKIVEIKLESNGVCLSLSTLDKEKNIEFKTLVKAYEIVTGDELEITENTTEKNNHPTVTNSFDDNQGDYDRIPEYHQPVKVDLMCPWCGNNEETTTLFGNHFMKCPKCENKVFLAFATSRRGVPDHRGFYYKANELWRDYEDRKVDDDLIDQMKSKVEEHNA</sequence>
<organism evidence="1 2">
    <name type="scientific">Limosilactobacillus reuteri</name>
    <name type="common">Lactobacillus reuteri</name>
    <dbReference type="NCBI Taxonomy" id="1598"/>
    <lineage>
        <taxon>Bacteria</taxon>
        <taxon>Bacillati</taxon>
        <taxon>Bacillota</taxon>
        <taxon>Bacilli</taxon>
        <taxon>Lactobacillales</taxon>
        <taxon>Lactobacillaceae</taxon>
        <taxon>Limosilactobacillus</taxon>
    </lineage>
</organism>
<dbReference type="Proteomes" id="UP000587270">
    <property type="component" value="Unassembled WGS sequence"/>
</dbReference>
<proteinExistence type="predicted"/>